<dbReference type="PANTHER" id="PTHR21485:SF3">
    <property type="entry name" value="N-ACYLNEURAMINATE CYTIDYLYLTRANSFERASE"/>
    <property type="match status" value="1"/>
</dbReference>
<dbReference type="EMBL" id="DSFC01000242">
    <property type="protein sequence ID" value="HEV09584.1"/>
    <property type="molecule type" value="Genomic_DNA"/>
</dbReference>
<dbReference type="InterPro" id="IPR023214">
    <property type="entry name" value="HAD_sf"/>
</dbReference>
<sequence>MNLKLLKEKAEKIKWFVFDVDGVLTDGKITYDSEGREIKSFCVKDGIGIYMLHLAGIKTAIITGRQSEIVIKRSIELNISEVFQNSKNKLEHYNQLKEKYSLKDEEILYIGDDIVDIPLLKRVGFPVTVPSAPEEVKNFAVYVTIKEGGNGAVREITDLVLKLQNKYDEIIKKYCEI</sequence>
<accession>A0A831YEK7</accession>
<feature type="binding site" evidence="7">
    <location>
        <position position="19"/>
    </location>
    <ligand>
        <name>Mg(2+)</name>
        <dbReference type="ChEBI" id="CHEBI:18420"/>
    </ligand>
</feature>
<comment type="similarity">
    <text evidence="2">Belongs to the KdsC family.</text>
</comment>
<evidence type="ECO:0000313" key="8">
    <source>
        <dbReference type="EMBL" id="HEV09584.1"/>
    </source>
</evidence>
<evidence type="ECO:0000256" key="4">
    <source>
        <dbReference type="ARBA" id="ARBA00022723"/>
    </source>
</evidence>
<feature type="binding site" evidence="7">
    <location>
        <position position="21"/>
    </location>
    <ligand>
        <name>substrate</name>
    </ligand>
</feature>
<comment type="subunit">
    <text evidence="3">Homotetramer.</text>
</comment>
<dbReference type="InterPro" id="IPR010023">
    <property type="entry name" value="KdsC_fam"/>
</dbReference>
<dbReference type="Proteomes" id="UP000885621">
    <property type="component" value="Unassembled WGS sequence"/>
</dbReference>
<feature type="binding site" evidence="7">
    <location>
        <position position="112"/>
    </location>
    <ligand>
        <name>Mg(2+)</name>
        <dbReference type="ChEBI" id="CHEBI:18420"/>
    </ligand>
</feature>
<dbReference type="GO" id="GO:0008781">
    <property type="term" value="F:N-acylneuraminate cytidylyltransferase activity"/>
    <property type="evidence" value="ECO:0007669"/>
    <property type="project" value="TreeGrafter"/>
</dbReference>
<dbReference type="SFLD" id="SFLDG01138">
    <property type="entry name" value="C1.6.2:_Deoxy-d-mannose-octulo"/>
    <property type="match status" value="1"/>
</dbReference>
<keyword evidence="5 8" id="KW-0378">Hydrolase</keyword>
<dbReference type="PANTHER" id="PTHR21485">
    <property type="entry name" value="HAD SUPERFAMILY MEMBERS CMAS AND KDSC"/>
    <property type="match status" value="1"/>
</dbReference>
<dbReference type="CDD" id="cd01630">
    <property type="entry name" value="HAD_KDO-like"/>
    <property type="match status" value="1"/>
</dbReference>
<dbReference type="Gene3D" id="3.40.50.1000">
    <property type="entry name" value="HAD superfamily/HAD-like"/>
    <property type="match status" value="1"/>
</dbReference>
<organism evidence="8">
    <name type="scientific">Sulfurihydrogenibium azorense</name>
    <dbReference type="NCBI Taxonomy" id="309806"/>
    <lineage>
        <taxon>Bacteria</taxon>
        <taxon>Pseudomonadati</taxon>
        <taxon>Aquificota</taxon>
        <taxon>Aquificia</taxon>
        <taxon>Aquificales</taxon>
        <taxon>Hydrogenothermaceae</taxon>
        <taxon>Sulfurihydrogenibium</taxon>
    </lineage>
</organism>
<dbReference type="Pfam" id="PF08282">
    <property type="entry name" value="Hydrolase_3"/>
    <property type="match status" value="1"/>
</dbReference>
<dbReference type="GO" id="GO:0016788">
    <property type="term" value="F:hydrolase activity, acting on ester bonds"/>
    <property type="evidence" value="ECO:0007669"/>
    <property type="project" value="InterPro"/>
</dbReference>
<keyword evidence="6 7" id="KW-0460">Magnesium</keyword>
<dbReference type="PIRSF" id="PIRSF006118">
    <property type="entry name" value="KDO8-P_Ptase"/>
    <property type="match status" value="1"/>
</dbReference>
<dbReference type="SUPFAM" id="SSF56784">
    <property type="entry name" value="HAD-like"/>
    <property type="match status" value="1"/>
</dbReference>
<dbReference type="FunFam" id="3.40.50.1000:FF:000029">
    <property type="entry name" value="3-deoxy-D-manno-octulosonate 8-phosphate phosphatase KdsC"/>
    <property type="match status" value="1"/>
</dbReference>
<comment type="caution">
    <text evidence="8">The sequence shown here is derived from an EMBL/GenBank/DDBJ whole genome shotgun (WGS) entry which is preliminary data.</text>
</comment>
<dbReference type="InterPro" id="IPR006549">
    <property type="entry name" value="HAD-SF_hydro_IIIA"/>
</dbReference>
<dbReference type="InterPro" id="IPR036412">
    <property type="entry name" value="HAD-like_sf"/>
</dbReference>
<dbReference type="NCBIfam" id="TIGR01662">
    <property type="entry name" value="HAD-SF-IIIA"/>
    <property type="match status" value="1"/>
</dbReference>
<proteinExistence type="inferred from homology"/>
<dbReference type="SFLD" id="SFLDG01136">
    <property type="entry name" value="C1.6:_Phosphoserine_Phosphatas"/>
    <property type="match status" value="1"/>
</dbReference>
<dbReference type="GO" id="GO:0046872">
    <property type="term" value="F:metal ion binding"/>
    <property type="evidence" value="ECO:0007669"/>
    <property type="project" value="UniProtKB-KW"/>
</dbReference>
<reference evidence="8" key="1">
    <citation type="journal article" date="2020" name="mSystems">
        <title>Genome- and Community-Level Interaction Insights into Carbon Utilization and Element Cycling Functions of Hydrothermarchaeota in Hydrothermal Sediment.</title>
        <authorList>
            <person name="Zhou Z."/>
            <person name="Liu Y."/>
            <person name="Xu W."/>
            <person name="Pan J."/>
            <person name="Luo Z.H."/>
            <person name="Li M."/>
        </authorList>
    </citation>
    <scope>NUCLEOTIDE SEQUENCE [LARGE SCALE GENOMIC DNA]</scope>
    <source>
        <strain evidence="8">SpSt-1257</strain>
    </source>
</reference>
<keyword evidence="4 7" id="KW-0479">Metal-binding</keyword>
<evidence type="ECO:0000256" key="6">
    <source>
        <dbReference type="ARBA" id="ARBA00022842"/>
    </source>
</evidence>
<dbReference type="AlphaFoldDB" id="A0A831YEK7"/>
<comment type="cofactor">
    <cofactor evidence="1 7">
        <name>Mg(2+)</name>
        <dbReference type="ChEBI" id="CHEBI:18420"/>
    </cofactor>
</comment>
<evidence type="ECO:0000256" key="1">
    <source>
        <dbReference type="ARBA" id="ARBA00001946"/>
    </source>
</evidence>
<evidence type="ECO:0000256" key="5">
    <source>
        <dbReference type="ARBA" id="ARBA00022801"/>
    </source>
</evidence>
<dbReference type="SFLD" id="SFLDS00003">
    <property type="entry name" value="Haloacid_Dehalogenase"/>
    <property type="match status" value="1"/>
</dbReference>
<dbReference type="NCBIfam" id="TIGR01670">
    <property type="entry name" value="KdsC-phosphatas"/>
    <property type="match status" value="1"/>
</dbReference>
<gene>
    <name evidence="8" type="ORF">ENO34_04200</name>
</gene>
<evidence type="ECO:0000256" key="3">
    <source>
        <dbReference type="ARBA" id="ARBA00011881"/>
    </source>
</evidence>
<dbReference type="InterPro" id="IPR050793">
    <property type="entry name" value="CMP-NeuNAc_synthase"/>
</dbReference>
<name>A0A831YEK7_9AQUI</name>
<protein>
    <submittedName>
        <fullName evidence="8">HAD-IIIA family hydrolase</fullName>
    </submittedName>
</protein>
<evidence type="ECO:0000256" key="7">
    <source>
        <dbReference type="PIRSR" id="PIRSR006118-2"/>
    </source>
</evidence>
<evidence type="ECO:0000256" key="2">
    <source>
        <dbReference type="ARBA" id="ARBA00005893"/>
    </source>
</evidence>